<gene>
    <name evidence="1" type="ORF">CHS0354_004553</name>
</gene>
<accession>A0AAE0S5E5</accession>
<name>A0AAE0S5E5_9BIVA</name>
<dbReference type="EMBL" id="JAEAOA010000333">
    <property type="protein sequence ID" value="KAK3585635.1"/>
    <property type="molecule type" value="Genomic_DNA"/>
</dbReference>
<organism evidence="1 2">
    <name type="scientific">Potamilus streckersoni</name>
    <dbReference type="NCBI Taxonomy" id="2493646"/>
    <lineage>
        <taxon>Eukaryota</taxon>
        <taxon>Metazoa</taxon>
        <taxon>Spiralia</taxon>
        <taxon>Lophotrochozoa</taxon>
        <taxon>Mollusca</taxon>
        <taxon>Bivalvia</taxon>
        <taxon>Autobranchia</taxon>
        <taxon>Heteroconchia</taxon>
        <taxon>Palaeoheterodonta</taxon>
        <taxon>Unionida</taxon>
        <taxon>Unionoidea</taxon>
        <taxon>Unionidae</taxon>
        <taxon>Ambleminae</taxon>
        <taxon>Lampsilini</taxon>
        <taxon>Potamilus</taxon>
    </lineage>
</organism>
<evidence type="ECO:0000313" key="1">
    <source>
        <dbReference type="EMBL" id="KAK3585635.1"/>
    </source>
</evidence>
<protein>
    <submittedName>
        <fullName evidence="1">Uncharacterized protein</fullName>
    </submittedName>
</protein>
<comment type="caution">
    <text evidence="1">The sequence shown here is derived from an EMBL/GenBank/DDBJ whole genome shotgun (WGS) entry which is preliminary data.</text>
</comment>
<sequence length="77" mass="8549">MVSSIIEGIPIVDYVTKTGTMGDEQSQTCSDEYLLRANKCFTSFIEAVVSSENETIPSGFNTIITSEFKLMKTICQR</sequence>
<reference evidence="1" key="1">
    <citation type="journal article" date="2021" name="Genome Biol. Evol.">
        <title>A High-Quality Reference Genome for a Parasitic Bivalve with Doubly Uniparental Inheritance (Bivalvia: Unionida).</title>
        <authorList>
            <person name="Smith C.H."/>
        </authorList>
    </citation>
    <scope>NUCLEOTIDE SEQUENCE</scope>
    <source>
        <strain evidence="1">CHS0354</strain>
    </source>
</reference>
<proteinExistence type="predicted"/>
<reference evidence="1" key="3">
    <citation type="submission" date="2023-05" db="EMBL/GenBank/DDBJ databases">
        <authorList>
            <person name="Smith C.H."/>
        </authorList>
    </citation>
    <scope>NUCLEOTIDE SEQUENCE</scope>
    <source>
        <strain evidence="1">CHS0354</strain>
        <tissue evidence="1">Mantle</tissue>
    </source>
</reference>
<reference evidence="1" key="2">
    <citation type="journal article" date="2021" name="Genome Biol. Evol.">
        <title>Developing a high-quality reference genome for a parasitic bivalve with doubly uniparental inheritance (Bivalvia: Unionida).</title>
        <authorList>
            <person name="Smith C.H."/>
        </authorList>
    </citation>
    <scope>NUCLEOTIDE SEQUENCE</scope>
    <source>
        <strain evidence="1">CHS0354</strain>
        <tissue evidence="1">Mantle</tissue>
    </source>
</reference>
<evidence type="ECO:0000313" key="2">
    <source>
        <dbReference type="Proteomes" id="UP001195483"/>
    </source>
</evidence>
<dbReference type="Proteomes" id="UP001195483">
    <property type="component" value="Unassembled WGS sequence"/>
</dbReference>
<keyword evidence="2" id="KW-1185">Reference proteome</keyword>
<dbReference type="AlphaFoldDB" id="A0AAE0S5E5"/>